<name>A0AAE0JXI1_9PEZI</name>
<feature type="region of interest" description="Disordered" evidence="1">
    <location>
        <begin position="651"/>
        <end position="728"/>
    </location>
</feature>
<feature type="region of interest" description="Disordered" evidence="1">
    <location>
        <begin position="148"/>
        <end position="190"/>
    </location>
</feature>
<feature type="region of interest" description="Disordered" evidence="1">
    <location>
        <begin position="744"/>
        <end position="767"/>
    </location>
</feature>
<gene>
    <name evidence="4" type="ORF">B0T24DRAFT_400386</name>
</gene>
<reference evidence="4" key="2">
    <citation type="submission" date="2023-06" db="EMBL/GenBank/DDBJ databases">
        <authorList>
            <consortium name="Lawrence Berkeley National Laboratory"/>
            <person name="Haridas S."/>
            <person name="Hensen N."/>
            <person name="Bonometti L."/>
            <person name="Westerberg I."/>
            <person name="Brannstrom I.O."/>
            <person name="Guillou S."/>
            <person name="Cros-Aarteil S."/>
            <person name="Calhoun S."/>
            <person name="Kuo A."/>
            <person name="Mondo S."/>
            <person name="Pangilinan J."/>
            <person name="Riley R."/>
            <person name="Labutti K."/>
            <person name="Andreopoulos B."/>
            <person name="Lipzen A."/>
            <person name="Chen C."/>
            <person name="Yanf M."/>
            <person name="Daum C."/>
            <person name="Ng V."/>
            <person name="Clum A."/>
            <person name="Steindorff A."/>
            <person name="Ohm R."/>
            <person name="Martin F."/>
            <person name="Silar P."/>
            <person name="Natvig D."/>
            <person name="Lalanne C."/>
            <person name="Gautier V."/>
            <person name="Ament-Velasquez S.L."/>
            <person name="Kruys A."/>
            <person name="Hutchinson M.I."/>
            <person name="Powell A.J."/>
            <person name="Barry K."/>
            <person name="Miller A.N."/>
            <person name="Grigoriev I.V."/>
            <person name="Debuchy R."/>
            <person name="Gladieux P."/>
            <person name="Thoren M.H."/>
            <person name="Johannesson H."/>
        </authorList>
    </citation>
    <scope>NUCLEOTIDE SEQUENCE</scope>
    <source>
        <strain evidence="4">CBS 958.72</strain>
    </source>
</reference>
<dbReference type="AlphaFoldDB" id="A0AAE0JXI1"/>
<comment type="caution">
    <text evidence="4">The sequence shown here is derived from an EMBL/GenBank/DDBJ whole genome shotgun (WGS) entry which is preliminary data.</text>
</comment>
<dbReference type="PANTHER" id="PTHR15715">
    <property type="entry name" value="CENTROSOMAL PROTEIN OF 170 KDA"/>
    <property type="match status" value="1"/>
</dbReference>
<reference evidence="4" key="1">
    <citation type="journal article" date="2023" name="Mol. Phylogenet. Evol.">
        <title>Genome-scale phylogeny and comparative genomics of the fungal order Sordariales.</title>
        <authorList>
            <person name="Hensen N."/>
            <person name="Bonometti L."/>
            <person name="Westerberg I."/>
            <person name="Brannstrom I.O."/>
            <person name="Guillou S."/>
            <person name="Cros-Aarteil S."/>
            <person name="Calhoun S."/>
            <person name="Haridas S."/>
            <person name="Kuo A."/>
            <person name="Mondo S."/>
            <person name="Pangilinan J."/>
            <person name="Riley R."/>
            <person name="LaButti K."/>
            <person name="Andreopoulos B."/>
            <person name="Lipzen A."/>
            <person name="Chen C."/>
            <person name="Yan M."/>
            <person name="Daum C."/>
            <person name="Ng V."/>
            <person name="Clum A."/>
            <person name="Steindorff A."/>
            <person name="Ohm R.A."/>
            <person name="Martin F."/>
            <person name="Silar P."/>
            <person name="Natvig D.O."/>
            <person name="Lalanne C."/>
            <person name="Gautier V."/>
            <person name="Ament-Velasquez S.L."/>
            <person name="Kruys A."/>
            <person name="Hutchinson M.I."/>
            <person name="Powell A.J."/>
            <person name="Barry K."/>
            <person name="Miller A.N."/>
            <person name="Grigoriev I.V."/>
            <person name="Debuchy R."/>
            <person name="Gladieux P."/>
            <person name="Hiltunen Thoren M."/>
            <person name="Johannesson H."/>
        </authorList>
    </citation>
    <scope>NUCLEOTIDE SEQUENCE</scope>
    <source>
        <strain evidence="4">CBS 958.72</strain>
    </source>
</reference>
<sequence>MAASSGELSDSILVSLSADELGPANMRYPERRITMNRTNLLVPIGRASKVQSKGFVAGKDNGWFDSPVMSRSHAEITANLAEKKIQIKDLGSLHGTYINDDARRLAEGKLHELKDGDLLRFGVAIARGSDSFAATTLKVGIAHNNRESTTTFQVPDDSDNGSEDGYASSSSEENFEFPSTRNPKPGNVNGKVQQSVIDLTEQTRPVDSSAKRCVKYEVIDLSSPRTSPPMVEDEYQRGSSDQAIEIQDDEREDMIATNSPPRMADSDLTLNHLEAVESAIFPLGEGSGFSENPANGGFDYARGASIELSTDDEEFVHSDMESNGSYSDSQSEHDYPDDEEDMDGEEDDEDDDHASHAGSSEDEENESELDQDLGWAPDVSDDESFLDLHLDDGKMRSYLFQNCFHHLTHLPDTKPVFWEVKTAPPTHSVHDSPRKPSPLYSPFPAESEDPSSWRNAWGDCFHESFNLATTQPPASAVASKAPSESTSAAVKKTAITIGRLLNDSVPLVTDHPMEALPVFNGPTPGIARQVSPSDAVMPKRCVKDDAAELQNPVELLSMRTGKYDYFAAREENKALHGNLSKTSLPRHYSTVHALCNGDGPFGHQSTPGTGPLMEGEKREIPVAPKPSSADQATAQWLDNFRHEASIINSLLPPAPAPAVSRKSEHSSRRTQVGISDIVDSCQHGSDTPKSKRKAEEISELSEVEEKWASQEQDASPETPDIACSLPPPTVDDAATVVAVLQRSESPLFTAPRPEHSDTPDSERSSKRVRLRHIAERVGYAALGGVTAGAMIVTTLIYTAPTFA</sequence>
<feature type="compositionally biased region" description="Acidic residues" evidence="1">
    <location>
        <begin position="335"/>
        <end position="352"/>
    </location>
</feature>
<organism evidence="4 5">
    <name type="scientific">Lasiosphaeria ovina</name>
    <dbReference type="NCBI Taxonomy" id="92902"/>
    <lineage>
        <taxon>Eukaryota</taxon>
        <taxon>Fungi</taxon>
        <taxon>Dikarya</taxon>
        <taxon>Ascomycota</taxon>
        <taxon>Pezizomycotina</taxon>
        <taxon>Sordariomycetes</taxon>
        <taxon>Sordariomycetidae</taxon>
        <taxon>Sordariales</taxon>
        <taxon>Lasiosphaeriaceae</taxon>
        <taxon>Lasiosphaeria</taxon>
    </lineage>
</organism>
<proteinExistence type="predicted"/>
<feature type="compositionally biased region" description="Acidic residues" evidence="1">
    <location>
        <begin position="360"/>
        <end position="371"/>
    </location>
</feature>
<evidence type="ECO:0000313" key="5">
    <source>
        <dbReference type="Proteomes" id="UP001287356"/>
    </source>
</evidence>
<dbReference type="EMBL" id="JAULSN010000008">
    <property type="protein sequence ID" value="KAK3365785.1"/>
    <property type="molecule type" value="Genomic_DNA"/>
</dbReference>
<dbReference type="Pfam" id="PF00498">
    <property type="entry name" value="FHA"/>
    <property type="match status" value="1"/>
</dbReference>
<dbReference type="InterPro" id="IPR051176">
    <property type="entry name" value="Cent_Immune-Sig_Mod"/>
</dbReference>
<evidence type="ECO:0000259" key="3">
    <source>
        <dbReference type="PROSITE" id="PS50006"/>
    </source>
</evidence>
<feature type="compositionally biased region" description="Low complexity" evidence="1">
    <location>
        <begin position="168"/>
        <end position="179"/>
    </location>
</feature>
<dbReference type="GO" id="GO:0005737">
    <property type="term" value="C:cytoplasm"/>
    <property type="evidence" value="ECO:0007669"/>
    <property type="project" value="TreeGrafter"/>
</dbReference>
<keyword evidence="2" id="KW-0472">Membrane</keyword>
<feature type="compositionally biased region" description="Basic and acidic residues" evidence="1">
    <location>
        <begin position="752"/>
        <end position="765"/>
    </location>
</feature>
<feature type="region of interest" description="Disordered" evidence="1">
    <location>
        <begin position="424"/>
        <end position="448"/>
    </location>
</feature>
<dbReference type="InterPro" id="IPR000253">
    <property type="entry name" value="FHA_dom"/>
</dbReference>
<dbReference type="InterPro" id="IPR008984">
    <property type="entry name" value="SMAD_FHA_dom_sf"/>
</dbReference>
<dbReference type="SUPFAM" id="SSF49879">
    <property type="entry name" value="SMAD/FHA domain"/>
    <property type="match status" value="1"/>
</dbReference>
<keyword evidence="5" id="KW-1185">Reference proteome</keyword>
<feature type="transmembrane region" description="Helical" evidence="2">
    <location>
        <begin position="777"/>
        <end position="799"/>
    </location>
</feature>
<feature type="domain" description="FHA" evidence="3">
    <location>
        <begin position="42"/>
        <end position="103"/>
    </location>
</feature>
<feature type="compositionally biased region" description="Basic and acidic residues" evidence="1">
    <location>
        <begin position="686"/>
        <end position="696"/>
    </location>
</feature>
<protein>
    <recommendedName>
        <fullName evidence="3">FHA domain-containing protein</fullName>
    </recommendedName>
</protein>
<dbReference type="PANTHER" id="PTHR15715:SF48">
    <property type="entry name" value="FHA DOMAIN-CONTAINING PROTEIN"/>
    <property type="match status" value="1"/>
</dbReference>
<accession>A0AAE0JXI1</accession>
<evidence type="ECO:0000313" key="4">
    <source>
        <dbReference type="EMBL" id="KAK3365785.1"/>
    </source>
</evidence>
<keyword evidence="2" id="KW-0812">Transmembrane</keyword>
<evidence type="ECO:0000256" key="2">
    <source>
        <dbReference type="SAM" id="Phobius"/>
    </source>
</evidence>
<dbReference type="Gene3D" id="2.60.200.20">
    <property type="match status" value="1"/>
</dbReference>
<evidence type="ECO:0000256" key="1">
    <source>
        <dbReference type="SAM" id="MobiDB-lite"/>
    </source>
</evidence>
<dbReference type="Proteomes" id="UP001287356">
    <property type="component" value="Unassembled WGS sequence"/>
</dbReference>
<feature type="region of interest" description="Disordered" evidence="1">
    <location>
        <begin position="316"/>
        <end position="378"/>
    </location>
</feature>
<keyword evidence="2" id="KW-1133">Transmembrane helix</keyword>
<dbReference type="PROSITE" id="PS50006">
    <property type="entry name" value="FHA_DOMAIN"/>
    <property type="match status" value="1"/>
</dbReference>